<keyword evidence="9" id="KW-1185">Reference proteome</keyword>
<dbReference type="HOGENOM" id="CLU_026434_6_2_4"/>
<organism evidence="8 9">
    <name type="scientific">Albidiferax ferrireducens (strain ATCC BAA-621 / DSM 15236 / T118)</name>
    <name type="common">Rhodoferax ferrireducens</name>
    <dbReference type="NCBI Taxonomy" id="338969"/>
    <lineage>
        <taxon>Bacteria</taxon>
        <taxon>Pseudomonadati</taxon>
        <taxon>Pseudomonadota</taxon>
        <taxon>Betaproteobacteria</taxon>
        <taxon>Burkholderiales</taxon>
        <taxon>Comamonadaceae</taxon>
        <taxon>Rhodoferax</taxon>
    </lineage>
</organism>
<dbReference type="OrthoDB" id="9782855at2"/>
<evidence type="ECO:0000256" key="1">
    <source>
        <dbReference type="ARBA" id="ARBA00010815"/>
    </source>
</evidence>
<dbReference type="GO" id="GO:0008610">
    <property type="term" value="P:lipid biosynthetic process"/>
    <property type="evidence" value="ECO:0007669"/>
    <property type="project" value="InterPro"/>
</dbReference>
<accession>Q21VR9</accession>
<gene>
    <name evidence="8" type="ordered locus">Rfer_2417</name>
</gene>
<dbReference type="Pfam" id="PF02353">
    <property type="entry name" value="CMAS"/>
    <property type="match status" value="1"/>
</dbReference>
<dbReference type="PIRSF" id="PIRSF003085">
    <property type="entry name" value="CMAS"/>
    <property type="match status" value="1"/>
</dbReference>
<feature type="domain" description="DUF7884" evidence="7">
    <location>
        <begin position="19"/>
        <end position="93"/>
    </location>
</feature>
<keyword evidence="4" id="KW-0949">S-adenosyl-L-methionine</keyword>
<dbReference type="AlphaFoldDB" id="Q21VR9"/>
<name>Q21VR9_ALBFT</name>
<evidence type="ECO:0000313" key="9">
    <source>
        <dbReference type="Proteomes" id="UP000008332"/>
    </source>
</evidence>
<evidence type="ECO:0000256" key="2">
    <source>
        <dbReference type="ARBA" id="ARBA00022603"/>
    </source>
</evidence>
<reference evidence="9" key="1">
    <citation type="submission" date="2006-02" db="EMBL/GenBank/DDBJ databases">
        <title>Complete sequence of chromosome of Rhodoferax ferrireducens DSM 15236.</title>
        <authorList>
            <person name="Copeland A."/>
            <person name="Lucas S."/>
            <person name="Lapidus A."/>
            <person name="Barry K."/>
            <person name="Detter J.C."/>
            <person name="Glavina del Rio T."/>
            <person name="Hammon N."/>
            <person name="Israni S."/>
            <person name="Pitluck S."/>
            <person name="Brettin T."/>
            <person name="Bruce D."/>
            <person name="Han C."/>
            <person name="Tapia R."/>
            <person name="Gilna P."/>
            <person name="Kiss H."/>
            <person name="Schmutz J."/>
            <person name="Larimer F."/>
            <person name="Land M."/>
            <person name="Kyrpides N."/>
            <person name="Ivanova N."/>
            <person name="Richardson P."/>
        </authorList>
    </citation>
    <scope>NUCLEOTIDE SEQUENCE [LARGE SCALE GENOMIC DNA]</scope>
    <source>
        <strain evidence="9">ATCC BAA-621 / DSM 15236 / T118</strain>
    </source>
</reference>
<dbReference type="InterPro" id="IPR050723">
    <property type="entry name" value="CFA/CMAS"/>
</dbReference>
<dbReference type="InterPro" id="IPR029063">
    <property type="entry name" value="SAM-dependent_MTases_sf"/>
</dbReference>
<dbReference type="Pfam" id="PF25371">
    <property type="entry name" value="DUF7884"/>
    <property type="match status" value="1"/>
</dbReference>
<evidence type="ECO:0000256" key="4">
    <source>
        <dbReference type="ARBA" id="ARBA00022691"/>
    </source>
</evidence>
<dbReference type="GO" id="GO:0032259">
    <property type="term" value="P:methylation"/>
    <property type="evidence" value="ECO:0007669"/>
    <property type="project" value="UniProtKB-KW"/>
</dbReference>
<keyword evidence="2" id="KW-0489">Methyltransferase</keyword>
<evidence type="ECO:0000313" key="8">
    <source>
        <dbReference type="EMBL" id="ABD70134.1"/>
    </source>
</evidence>
<dbReference type="PANTHER" id="PTHR43667:SF1">
    <property type="entry name" value="CYCLOPROPANE-FATTY-ACYL-PHOSPHOLIPID SYNTHASE"/>
    <property type="match status" value="1"/>
</dbReference>
<proteinExistence type="inferred from homology"/>
<dbReference type="InterPro" id="IPR003333">
    <property type="entry name" value="CMAS"/>
</dbReference>
<evidence type="ECO:0000256" key="6">
    <source>
        <dbReference type="PIRSR" id="PIRSR003085-1"/>
    </source>
</evidence>
<dbReference type="STRING" id="338969.Rfer_2417"/>
<dbReference type="GO" id="GO:0008168">
    <property type="term" value="F:methyltransferase activity"/>
    <property type="evidence" value="ECO:0007669"/>
    <property type="project" value="UniProtKB-KW"/>
</dbReference>
<keyword evidence="5" id="KW-0443">Lipid metabolism</keyword>
<dbReference type="Proteomes" id="UP000008332">
    <property type="component" value="Chromosome"/>
</dbReference>
<dbReference type="SUPFAM" id="SSF53335">
    <property type="entry name" value="S-adenosyl-L-methionine-dependent methyltransferases"/>
    <property type="match status" value="1"/>
</dbReference>
<dbReference type="eggNOG" id="COG2230">
    <property type="taxonomic scope" value="Bacteria"/>
</dbReference>
<keyword evidence="3" id="KW-0808">Transferase</keyword>
<feature type="active site" evidence="6">
    <location>
        <position position="372"/>
    </location>
</feature>
<evidence type="ECO:0000259" key="7">
    <source>
        <dbReference type="Pfam" id="PF25371"/>
    </source>
</evidence>
<protein>
    <submittedName>
        <fullName evidence="8">Cyclopropane-fatty-acyl-phospholipid synthase</fullName>
    </submittedName>
</protein>
<comment type="similarity">
    <text evidence="1">Belongs to the CFA/CMAS family.</text>
</comment>
<dbReference type="CDD" id="cd02440">
    <property type="entry name" value="AdoMet_MTases"/>
    <property type="match status" value="1"/>
</dbReference>
<sequence length="414" mass="45990">MAVSVKPELDLLTRLLARLQPHFDIPLRLVLWNGAQHDLGTDPLVTVQLSGPRALRHFLPPSLDNLAEGYVNGQFDVLGRAQDIVDVASRLAETGVPMRGRFGRLFNPARHDRTRDARAIEQHYDVSNDFYRLWLDEAMVYSCAYFPSGTETLAAAQTAKLDHILVKLMLQPGERLLDIGCGWGALAMRAAQKFGAKVVGVTLSKNQYTLACERVDQAGLAGQVEIRLQDYRDIDERDGLFDKITSVGMFEHVGLLHLPSYFAKISALLKDGGLVLNHGITSTDPDSGECPLGAASFIEKYVFPNGELPHVSKALRDMQSAGLEALDVECLRRHYARTLALWSDNFESQSDAIRSVVSETTYRVWRIYLAGCAHAFAQNWVSIYQVLACKAGTSEALNPTPWSRAYMYPNSQSH</sequence>
<evidence type="ECO:0000256" key="5">
    <source>
        <dbReference type="ARBA" id="ARBA00023098"/>
    </source>
</evidence>
<dbReference type="EMBL" id="CP000267">
    <property type="protein sequence ID" value="ABD70134.1"/>
    <property type="molecule type" value="Genomic_DNA"/>
</dbReference>
<dbReference type="PANTHER" id="PTHR43667">
    <property type="entry name" value="CYCLOPROPANE-FATTY-ACYL-PHOSPHOLIPID SYNTHASE"/>
    <property type="match status" value="1"/>
</dbReference>
<dbReference type="KEGG" id="rfr:Rfer_2417"/>
<dbReference type="RefSeq" id="WP_011464702.1">
    <property type="nucleotide sequence ID" value="NC_007908.1"/>
</dbReference>
<dbReference type="InterPro" id="IPR057206">
    <property type="entry name" value="DUF7884"/>
</dbReference>
<dbReference type="Gene3D" id="3.40.50.150">
    <property type="entry name" value="Vaccinia Virus protein VP39"/>
    <property type="match status" value="1"/>
</dbReference>
<evidence type="ECO:0000256" key="3">
    <source>
        <dbReference type="ARBA" id="ARBA00022679"/>
    </source>
</evidence>